<keyword evidence="4" id="KW-1003">Cell membrane</keyword>
<evidence type="ECO:0000256" key="14">
    <source>
        <dbReference type="ARBA" id="ARBA00026121"/>
    </source>
</evidence>
<keyword evidence="26" id="KW-1185">Reference proteome</keyword>
<name>A0AA38I4P8_9CUCU</name>
<gene>
    <name evidence="25" type="ORF">Zmor_021130</name>
</gene>
<dbReference type="EMBL" id="JALNTZ010000006">
    <property type="protein sequence ID" value="KAJ3649383.1"/>
    <property type="molecule type" value="Genomic_DNA"/>
</dbReference>
<evidence type="ECO:0000256" key="9">
    <source>
        <dbReference type="ARBA" id="ARBA00022840"/>
    </source>
</evidence>
<keyword evidence="8" id="KW-0443">Lipid metabolism</keyword>
<evidence type="ECO:0000256" key="1">
    <source>
        <dbReference type="ARBA" id="ARBA00004651"/>
    </source>
</evidence>
<evidence type="ECO:0000313" key="26">
    <source>
        <dbReference type="Proteomes" id="UP001168821"/>
    </source>
</evidence>
<evidence type="ECO:0000256" key="4">
    <source>
        <dbReference type="ARBA" id="ARBA00022475"/>
    </source>
</evidence>
<dbReference type="PANTHER" id="PTHR43107:SF15">
    <property type="entry name" value="FATTY ACID TRANSPORT PROTEIN 3, ISOFORM A"/>
    <property type="match status" value="1"/>
</dbReference>
<evidence type="ECO:0000259" key="23">
    <source>
        <dbReference type="Pfam" id="PF00501"/>
    </source>
</evidence>
<dbReference type="InterPro" id="IPR025110">
    <property type="entry name" value="AMP-bd_C"/>
</dbReference>
<sequence length="624" mass="70847">MEHFDTLVFSLYRLFFTLQAFLLILRIIKNLECRLIKRGASLGIQLEVCRFKQETVPKIFTRLALKHRDKIAFYFEDQTWTFRQVENFSNKVANFFKKRGYQRGHVTGLFLENSPEFVCFWLGLNKIGVVTALINTNLVEDPLLHSIRTVDPKCLIYGSTLKQAVRNISGKISHLELYEFFENGQNSLVLDGAENINFRLKKESEVSPTEEIKKGKNKDKLIFIYTSGTTGLPKAAILTNAKFIFMTVGLRAMSQLKEYDVLYVSLPLYHSAGGIGGVGQCLIGGTTVAVRKKFSASNFWKDCIKYKCTSAFYIGEICRYLLSEHSKNDTPIRHSVTKLIGLGLRPQIWNHFVSKFNIKEVYEFYGSTEGNTNLMNIDNKSGAVGYIPTWAKLFHPVSIIKCNMSTAEPIRGSDGYYQPCKPGEPGLFIGKVSFRKQMGRFDGYVNKKANEKKLLQNVFVNGDVYFDSGDILVQDEMGYFYFRDRMGDTFRWKGENVATSEVEAVISKILNLSDAVVYGVEVPGTEGKAGMVAIVPTTRTLDMKKFCENLKMNLPSYAVPLFVRVMKSVPLTGTFKLMKVDLRKEGFNVEKIQDELFIYDAINSTYVELTPNIYEGLITGNIRL</sequence>
<evidence type="ECO:0000259" key="24">
    <source>
        <dbReference type="Pfam" id="PF13193"/>
    </source>
</evidence>
<keyword evidence="12 22" id="KW-0472">Membrane</keyword>
<comment type="function">
    <text evidence="19">Acyl-CoA synthetase required for both the import of long chain fatty acids (LCFAs) (C14-C18) and the activation very long chain fatty acids (VLCFAs) (C20-C26) by esterification of the fatty acids into metabolically active CoA-thioesters for subsequent degradation or incorporation into phospholipids. The transport and fatty acyl-CoA synthetase activities are genetically separable and are thus independent activities. Esterifies VLCFAs in the peroxisome matrix. The VLCFAs are actively transported into peroxisomes by a PXA1-PXA2 heterodimeric transporter in the peroxisomal membrane.</text>
</comment>
<keyword evidence="9" id="KW-0067">ATP-binding</keyword>
<dbReference type="InterPro" id="IPR020845">
    <property type="entry name" value="AMP-binding_CS"/>
</dbReference>
<dbReference type="SUPFAM" id="SSF56801">
    <property type="entry name" value="Acetyl-CoA synthetase-like"/>
    <property type="match status" value="1"/>
</dbReference>
<feature type="domain" description="AMP-binding enzyme C-terminal" evidence="24">
    <location>
        <begin position="501"/>
        <end position="576"/>
    </location>
</feature>
<dbReference type="Gene3D" id="3.40.50.12780">
    <property type="entry name" value="N-terminal domain of ligase-like"/>
    <property type="match status" value="1"/>
</dbReference>
<evidence type="ECO:0000256" key="6">
    <source>
        <dbReference type="ARBA" id="ARBA00022692"/>
    </source>
</evidence>
<dbReference type="GO" id="GO:0004467">
    <property type="term" value="F:long-chain fatty acid-CoA ligase activity"/>
    <property type="evidence" value="ECO:0007669"/>
    <property type="project" value="UniProtKB-EC"/>
</dbReference>
<keyword evidence="5" id="KW-0436">Ligase</keyword>
<reference evidence="25" key="1">
    <citation type="journal article" date="2023" name="G3 (Bethesda)">
        <title>Whole genome assemblies of Zophobas morio and Tenebrio molitor.</title>
        <authorList>
            <person name="Kaur S."/>
            <person name="Stinson S.A."/>
            <person name="diCenzo G.C."/>
        </authorList>
    </citation>
    <scope>NUCLEOTIDE SEQUENCE</scope>
    <source>
        <strain evidence="25">QUZm001</strain>
    </source>
</reference>
<dbReference type="AlphaFoldDB" id="A0AA38I4P8"/>
<dbReference type="GO" id="GO:0005324">
    <property type="term" value="F:long-chain fatty acid transmembrane transporter activity"/>
    <property type="evidence" value="ECO:0007669"/>
    <property type="project" value="TreeGrafter"/>
</dbReference>
<accession>A0AA38I4P8</accession>
<evidence type="ECO:0000256" key="20">
    <source>
        <dbReference type="ARBA" id="ARBA00068795"/>
    </source>
</evidence>
<dbReference type="Proteomes" id="UP001168821">
    <property type="component" value="Unassembled WGS sequence"/>
</dbReference>
<evidence type="ECO:0000256" key="12">
    <source>
        <dbReference type="ARBA" id="ARBA00023136"/>
    </source>
</evidence>
<evidence type="ECO:0000256" key="2">
    <source>
        <dbReference type="ARBA" id="ARBA00006432"/>
    </source>
</evidence>
<dbReference type="PANTHER" id="PTHR43107">
    <property type="entry name" value="LONG-CHAIN FATTY ACID TRANSPORT PROTEIN"/>
    <property type="match status" value="1"/>
</dbReference>
<evidence type="ECO:0000256" key="15">
    <source>
        <dbReference type="ARBA" id="ARBA00036527"/>
    </source>
</evidence>
<evidence type="ECO:0000256" key="13">
    <source>
        <dbReference type="ARBA" id="ARBA00023140"/>
    </source>
</evidence>
<keyword evidence="11" id="KW-0445">Lipid transport</keyword>
<keyword evidence="8" id="KW-0276">Fatty acid metabolism</keyword>
<proteinExistence type="inferred from homology"/>
<dbReference type="InterPro" id="IPR042099">
    <property type="entry name" value="ANL_N_sf"/>
</dbReference>
<dbReference type="GO" id="GO:0005778">
    <property type="term" value="C:peroxisomal membrane"/>
    <property type="evidence" value="ECO:0007669"/>
    <property type="project" value="UniProtKB-SubCell"/>
</dbReference>
<evidence type="ECO:0000256" key="5">
    <source>
        <dbReference type="ARBA" id="ARBA00022598"/>
    </source>
</evidence>
<evidence type="ECO:0000256" key="19">
    <source>
        <dbReference type="ARBA" id="ARBA00060276"/>
    </source>
</evidence>
<dbReference type="Pfam" id="PF13193">
    <property type="entry name" value="AMP-binding_C"/>
    <property type="match status" value="1"/>
</dbReference>
<comment type="catalytic activity">
    <reaction evidence="18">
        <text>tetracosanoate + ATP + CoA = tetracosanoyl-CoA + AMP + diphosphate</text>
        <dbReference type="Rhea" id="RHEA:33639"/>
        <dbReference type="ChEBI" id="CHEBI:30616"/>
        <dbReference type="ChEBI" id="CHEBI:31014"/>
        <dbReference type="ChEBI" id="CHEBI:33019"/>
        <dbReference type="ChEBI" id="CHEBI:57287"/>
        <dbReference type="ChEBI" id="CHEBI:65052"/>
        <dbReference type="ChEBI" id="CHEBI:456215"/>
    </reaction>
    <physiologicalReaction direction="left-to-right" evidence="18">
        <dbReference type="Rhea" id="RHEA:33640"/>
    </physiologicalReaction>
</comment>
<keyword evidence="13" id="KW-0576">Peroxisome</keyword>
<comment type="similarity">
    <text evidence="2">Belongs to the ATP-dependent AMP-binding enzyme family.</text>
</comment>
<comment type="caution">
    <text evidence="25">The sequence shown here is derived from an EMBL/GenBank/DDBJ whole genome shotgun (WGS) entry which is preliminary data.</text>
</comment>
<evidence type="ECO:0000256" key="22">
    <source>
        <dbReference type="SAM" id="Phobius"/>
    </source>
</evidence>
<evidence type="ECO:0000256" key="10">
    <source>
        <dbReference type="ARBA" id="ARBA00022989"/>
    </source>
</evidence>
<dbReference type="NCBIfam" id="NF006134">
    <property type="entry name" value="PRK08279.1"/>
    <property type="match status" value="1"/>
</dbReference>
<dbReference type="EC" id="6.2.1.3" evidence="14"/>
<evidence type="ECO:0000256" key="8">
    <source>
        <dbReference type="ARBA" id="ARBA00022832"/>
    </source>
</evidence>
<keyword evidence="3" id="KW-0813">Transport</keyword>
<organism evidence="25 26">
    <name type="scientific">Zophobas morio</name>
    <dbReference type="NCBI Taxonomy" id="2755281"/>
    <lineage>
        <taxon>Eukaryota</taxon>
        <taxon>Metazoa</taxon>
        <taxon>Ecdysozoa</taxon>
        <taxon>Arthropoda</taxon>
        <taxon>Hexapoda</taxon>
        <taxon>Insecta</taxon>
        <taxon>Pterygota</taxon>
        <taxon>Neoptera</taxon>
        <taxon>Endopterygota</taxon>
        <taxon>Coleoptera</taxon>
        <taxon>Polyphaga</taxon>
        <taxon>Cucujiformia</taxon>
        <taxon>Tenebrionidae</taxon>
        <taxon>Zophobas</taxon>
    </lineage>
</organism>
<protein>
    <recommendedName>
        <fullName evidence="20">Very long-chain fatty acid transport protein</fullName>
        <ecNumber evidence="14">6.2.1.3</ecNumber>
    </recommendedName>
    <alternativeName>
        <fullName evidence="16">Long-chain-fatty-acid--CoA ligase</fullName>
    </alternativeName>
    <alternativeName>
        <fullName evidence="21">Very-long-chain acyl-CoA synthetase</fullName>
    </alternativeName>
</protein>
<feature type="domain" description="AMP-dependent synthetase/ligase" evidence="23">
    <location>
        <begin position="62"/>
        <end position="385"/>
    </location>
</feature>
<evidence type="ECO:0000313" key="25">
    <source>
        <dbReference type="EMBL" id="KAJ3649383.1"/>
    </source>
</evidence>
<dbReference type="InterPro" id="IPR000873">
    <property type="entry name" value="AMP-dep_synth/lig_dom"/>
</dbReference>
<evidence type="ECO:0000256" key="7">
    <source>
        <dbReference type="ARBA" id="ARBA00022741"/>
    </source>
</evidence>
<evidence type="ECO:0000256" key="3">
    <source>
        <dbReference type="ARBA" id="ARBA00022448"/>
    </source>
</evidence>
<evidence type="ECO:0000256" key="16">
    <source>
        <dbReference type="ARBA" id="ARBA00041297"/>
    </source>
</evidence>
<keyword evidence="7" id="KW-0547">Nucleotide-binding</keyword>
<comment type="catalytic activity">
    <reaction evidence="15">
        <text>a very long-chain fatty acid + ATP + CoA = a very long-chain fatty acyl-CoA + AMP + diphosphate</text>
        <dbReference type="Rhea" id="RHEA:54536"/>
        <dbReference type="ChEBI" id="CHEBI:30616"/>
        <dbReference type="ChEBI" id="CHEBI:33019"/>
        <dbReference type="ChEBI" id="CHEBI:57287"/>
        <dbReference type="ChEBI" id="CHEBI:58950"/>
        <dbReference type="ChEBI" id="CHEBI:138261"/>
        <dbReference type="ChEBI" id="CHEBI:456215"/>
    </reaction>
    <physiologicalReaction direction="left-to-right" evidence="15">
        <dbReference type="Rhea" id="RHEA:54537"/>
    </physiologicalReaction>
</comment>
<dbReference type="InterPro" id="IPR045851">
    <property type="entry name" value="AMP-bd_C_sf"/>
</dbReference>
<dbReference type="FunFam" id="3.40.50.12780:FF:000019">
    <property type="entry name" value="Long-chain fatty acid transporter"/>
    <property type="match status" value="1"/>
</dbReference>
<dbReference type="Gene3D" id="3.30.300.30">
    <property type="match status" value="1"/>
</dbReference>
<dbReference type="GO" id="GO:0005789">
    <property type="term" value="C:endoplasmic reticulum membrane"/>
    <property type="evidence" value="ECO:0007669"/>
    <property type="project" value="TreeGrafter"/>
</dbReference>
<comment type="subcellular location">
    <subcellularLocation>
        <location evidence="1">Cell membrane</location>
        <topology evidence="1">Multi-pass membrane protein</topology>
    </subcellularLocation>
    <subcellularLocation>
        <location evidence="17">Peroxisome membrane</location>
    </subcellularLocation>
</comment>
<evidence type="ECO:0000256" key="11">
    <source>
        <dbReference type="ARBA" id="ARBA00023055"/>
    </source>
</evidence>
<dbReference type="GO" id="GO:0005524">
    <property type="term" value="F:ATP binding"/>
    <property type="evidence" value="ECO:0007669"/>
    <property type="project" value="UniProtKB-KW"/>
</dbReference>
<evidence type="ECO:0000256" key="21">
    <source>
        <dbReference type="ARBA" id="ARBA00078285"/>
    </source>
</evidence>
<dbReference type="GO" id="GO:0005886">
    <property type="term" value="C:plasma membrane"/>
    <property type="evidence" value="ECO:0007669"/>
    <property type="project" value="UniProtKB-SubCell"/>
</dbReference>
<dbReference type="GO" id="GO:0044539">
    <property type="term" value="P:long-chain fatty acid import into cell"/>
    <property type="evidence" value="ECO:0007669"/>
    <property type="project" value="TreeGrafter"/>
</dbReference>
<evidence type="ECO:0000256" key="18">
    <source>
        <dbReference type="ARBA" id="ARBA00048666"/>
    </source>
</evidence>
<feature type="transmembrane region" description="Helical" evidence="22">
    <location>
        <begin position="6"/>
        <end position="28"/>
    </location>
</feature>
<dbReference type="PROSITE" id="PS00455">
    <property type="entry name" value="AMP_BINDING"/>
    <property type="match status" value="1"/>
</dbReference>
<dbReference type="Pfam" id="PF00501">
    <property type="entry name" value="AMP-binding"/>
    <property type="match status" value="1"/>
</dbReference>
<evidence type="ECO:0000256" key="17">
    <source>
        <dbReference type="ARBA" id="ARBA00046271"/>
    </source>
</evidence>
<dbReference type="FunFam" id="3.30.300.30:FF:000002">
    <property type="entry name" value="Long-chain fatty acid transport protein 1"/>
    <property type="match status" value="1"/>
</dbReference>
<keyword evidence="10 22" id="KW-1133">Transmembrane helix</keyword>
<keyword evidence="6 22" id="KW-0812">Transmembrane</keyword>